<evidence type="ECO:0000313" key="7">
    <source>
        <dbReference type="Proteomes" id="UP000217211"/>
    </source>
</evidence>
<evidence type="ECO:0000256" key="2">
    <source>
        <dbReference type="ARBA" id="ARBA00023125"/>
    </source>
</evidence>
<dbReference type="PANTHER" id="PTHR47506">
    <property type="entry name" value="TRANSCRIPTIONAL REGULATORY PROTEIN"/>
    <property type="match status" value="1"/>
</dbReference>
<feature type="domain" description="HTH tetR-type" evidence="5">
    <location>
        <begin position="11"/>
        <end position="71"/>
    </location>
</feature>
<dbReference type="Proteomes" id="UP000217211">
    <property type="component" value="Chromosome"/>
</dbReference>
<dbReference type="SUPFAM" id="SSF46689">
    <property type="entry name" value="Homeodomain-like"/>
    <property type="match status" value="1"/>
</dbReference>
<keyword evidence="3" id="KW-0804">Transcription</keyword>
<gene>
    <name evidence="6" type="ORF">SJ05684_c19080</name>
</gene>
<keyword evidence="2 4" id="KW-0238">DNA-binding</keyword>
<keyword evidence="7" id="KW-1185">Reference proteome</keyword>
<dbReference type="InterPro" id="IPR036271">
    <property type="entry name" value="Tet_transcr_reg_TetR-rel_C_sf"/>
</dbReference>
<dbReference type="EMBL" id="CP023067">
    <property type="protein sequence ID" value="ASY63350.1"/>
    <property type="molecule type" value="Genomic_DNA"/>
</dbReference>
<dbReference type="GO" id="GO:0003677">
    <property type="term" value="F:DNA binding"/>
    <property type="evidence" value="ECO:0007669"/>
    <property type="project" value="UniProtKB-UniRule"/>
</dbReference>
<evidence type="ECO:0000259" key="5">
    <source>
        <dbReference type="PROSITE" id="PS50977"/>
    </source>
</evidence>
<dbReference type="PANTHER" id="PTHR47506:SF3">
    <property type="entry name" value="HTH-TYPE TRANSCRIPTIONAL REGULATOR LMRA"/>
    <property type="match status" value="1"/>
</dbReference>
<keyword evidence="1" id="KW-0805">Transcription regulation</keyword>
<evidence type="ECO:0000313" key="6">
    <source>
        <dbReference type="EMBL" id="ASY63350.1"/>
    </source>
</evidence>
<name>A0A249PBM4_9HYPH</name>
<feature type="DNA-binding region" description="H-T-H motif" evidence="4">
    <location>
        <begin position="34"/>
        <end position="53"/>
    </location>
</feature>
<dbReference type="InterPro" id="IPR054156">
    <property type="entry name" value="YxaF_TetR_C"/>
</dbReference>
<dbReference type="Pfam" id="PF00440">
    <property type="entry name" value="TetR_N"/>
    <property type="match status" value="1"/>
</dbReference>
<evidence type="ECO:0000256" key="4">
    <source>
        <dbReference type="PROSITE-ProRule" id="PRU00335"/>
    </source>
</evidence>
<dbReference type="OrthoDB" id="9809772at2"/>
<dbReference type="KEGG" id="esj:SJ05684_c19080"/>
<accession>A0A249PBM4</accession>
<organism evidence="6 7">
    <name type="scientific">Sinorhizobium sojae CCBAU 05684</name>
    <dbReference type="NCBI Taxonomy" id="716928"/>
    <lineage>
        <taxon>Bacteria</taxon>
        <taxon>Pseudomonadati</taxon>
        <taxon>Pseudomonadota</taxon>
        <taxon>Alphaproteobacteria</taxon>
        <taxon>Hyphomicrobiales</taxon>
        <taxon>Rhizobiaceae</taxon>
        <taxon>Sinorhizobium/Ensifer group</taxon>
        <taxon>Sinorhizobium</taxon>
    </lineage>
</organism>
<dbReference type="AlphaFoldDB" id="A0A249PBM4"/>
<proteinExistence type="predicted"/>
<dbReference type="Pfam" id="PF21993">
    <property type="entry name" value="TetR_C_13_2"/>
    <property type="match status" value="1"/>
</dbReference>
<dbReference type="PRINTS" id="PR00455">
    <property type="entry name" value="HTHTETR"/>
</dbReference>
<sequence>MIENKRTNDPKGVRRRIIDAAYDAFVTQGYLATGMLELRAKASVSGGAMAYHFPAKRDLGLAVIRSRVAEAVRKTWIDPLHGCADAPSAIDRIFGNIIGELARKGSVRGCPLNNMSMEVAQHDDEMRDALGGVFAIWHEALSAKFQSDIDSNRVVGIDPGSLATLVVAAYSGAMAIAKASQDVRPLVDCRAELAALMTSKYFPRAPAS</sequence>
<evidence type="ECO:0000256" key="1">
    <source>
        <dbReference type="ARBA" id="ARBA00023015"/>
    </source>
</evidence>
<dbReference type="SUPFAM" id="SSF48498">
    <property type="entry name" value="Tetracyclin repressor-like, C-terminal domain"/>
    <property type="match status" value="1"/>
</dbReference>
<reference evidence="6 7" key="1">
    <citation type="submission" date="2017-08" db="EMBL/GenBank/DDBJ databases">
        <title>Multipartite genome sequences of Sinorhizobium species nodulating soybeans.</title>
        <authorList>
            <person name="Tian C.F."/>
        </authorList>
    </citation>
    <scope>NUCLEOTIDE SEQUENCE [LARGE SCALE GENOMIC DNA]</scope>
    <source>
        <strain evidence="6 7">CCBAU 05684</strain>
    </source>
</reference>
<dbReference type="PROSITE" id="PS50977">
    <property type="entry name" value="HTH_TETR_2"/>
    <property type="match status" value="1"/>
</dbReference>
<evidence type="ECO:0000256" key="3">
    <source>
        <dbReference type="ARBA" id="ARBA00023163"/>
    </source>
</evidence>
<dbReference type="eggNOG" id="COG1309">
    <property type="taxonomic scope" value="Bacteria"/>
</dbReference>
<dbReference type="InterPro" id="IPR001647">
    <property type="entry name" value="HTH_TetR"/>
</dbReference>
<dbReference type="InterPro" id="IPR009057">
    <property type="entry name" value="Homeodomain-like_sf"/>
</dbReference>
<dbReference type="Gene3D" id="1.10.357.10">
    <property type="entry name" value="Tetracycline Repressor, domain 2"/>
    <property type="match status" value="1"/>
</dbReference>
<protein>
    <submittedName>
        <fullName evidence="6">Transcriptional regulator, TetR family</fullName>
    </submittedName>
</protein>